<organism evidence="1 2">
    <name type="scientific">Croceibacterium atlanticum</name>
    <dbReference type="NCBI Taxonomy" id="1267766"/>
    <lineage>
        <taxon>Bacteria</taxon>
        <taxon>Pseudomonadati</taxon>
        <taxon>Pseudomonadota</taxon>
        <taxon>Alphaproteobacteria</taxon>
        <taxon>Sphingomonadales</taxon>
        <taxon>Erythrobacteraceae</taxon>
        <taxon>Croceibacterium</taxon>
    </lineage>
</organism>
<keyword evidence="2" id="KW-1185">Reference proteome</keyword>
<protein>
    <submittedName>
        <fullName evidence="1">Uncharacterized protein</fullName>
    </submittedName>
</protein>
<gene>
    <name evidence="1" type="ORF">WYH_00603</name>
</gene>
<dbReference type="PATRIC" id="fig|1267766.3.peg.609"/>
<proteinExistence type="predicted"/>
<dbReference type="RefSeq" id="WP_046902650.1">
    <property type="nucleotide sequence ID" value="NZ_JACIJL010000004.1"/>
</dbReference>
<accession>A0A0F7KQ32</accession>
<evidence type="ECO:0000313" key="1">
    <source>
        <dbReference type="EMBL" id="AKH41659.1"/>
    </source>
</evidence>
<reference evidence="1" key="1">
    <citation type="submission" date="2015-05" db="EMBL/GenBank/DDBJ databases">
        <title>The complete genome of Altererythrobacter atlanticus strain 26DY36.</title>
        <authorList>
            <person name="Wu Y.-H."/>
            <person name="Cheng H."/>
            <person name="Wu X.-W."/>
        </authorList>
    </citation>
    <scope>NUCLEOTIDE SEQUENCE [LARGE SCALE GENOMIC DNA]</scope>
    <source>
        <strain evidence="1">26DY36</strain>
    </source>
</reference>
<name>A0A0F7KQ32_9SPHN</name>
<evidence type="ECO:0000313" key="2">
    <source>
        <dbReference type="Proteomes" id="UP000034392"/>
    </source>
</evidence>
<dbReference type="SUPFAM" id="SSF141371">
    <property type="entry name" value="PilZ domain-like"/>
    <property type="match status" value="1"/>
</dbReference>
<sequence>MDRKERRLTALKAQMRIGEKLFEITVSNISETGLMAKMTEPPPAGTEVEILRRSARVRGSIVWSEGRRFGMKANEPIDLNSLLADSGLGLKQSDTGAAAVRKSWWHWSKRR</sequence>
<dbReference type="KEGG" id="aay:WYH_00603"/>
<dbReference type="GO" id="GO:0035438">
    <property type="term" value="F:cyclic-di-GMP binding"/>
    <property type="evidence" value="ECO:0007669"/>
    <property type="project" value="InterPro"/>
</dbReference>
<dbReference type="AlphaFoldDB" id="A0A0F7KQ32"/>
<dbReference type="EMBL" id="CP011452">
    <property type="protein sequence ID" value="AKH41659.1"/>
    <property type="molecule type" value="Genomic_DNA"/>
</dbReference>
<dbReference type="Proteomes" id="UP000034392">
    <property type="component" value="Chromosome"/>
</dbReference>
<dbReference type="Pfam" id="PF07238">
    <property type="entry name" value="PilZ"/>
    <property type="match status" value="1"/>
</dbReference>
<dbReference type="InterPro" id="IPR009875">
    <property type="entry name" value="PilZ_domain"/>
</dbReference>